<organism evidence="5 6">
    <name type="scientific">Leersia perrieri</name>
    <dbReference type="NCBI Taxonomy" id="77586"/>
    <lineage>
        <taxon>Eukaryota</taxon>
        <taxon>Viridiplantae</taxon>
        <taxon>Streptophyta</taxon>
        <taxon>Embryophyta</taxon>
        <taxon>Tracheophyta</taxon>
        <taxon>Spermatophyta</taxon>
        <taxon>Magnoliopsida</taxon>
        <taxon>Liliopsida</taxon>
        <taxon>Poales</taxon>
        <taxon>Poaceae</taxon>
        <taxon>BOP clade</taxon>
        <taxon>Oryzoideae</taxon>
        <taxon>Oryzeae</taxon>
        <taxon>Oryzinae</taxon>
        <taxon>Leersia</taxon>
    </lineage>
</organism>
<feature type="transmembrane region" description="Helical" evidence="3">
    <location>
        <begin position="130"/>
        <end position="150"/>
    </location>
</feature>
<evidence type="ECO:0000313" key="5">
    <source>
        <dbReference type="EnsemblPlants" id="LPERR11G10270.1"/>
    </source>
</evidence>
<dbReference type="HOGENOM" id="CLU_1430041_0_0_1"/>
<keyword evidence="3" id="KW-1133">Transmembrane helix</keyword>
<dbReference type="Gramene" id="LPERR11G10270.1">
    <property type="protein sequence ID" value="LPERR11G10270.1"/>
    <property type="gene ID" value="LPERR11G10270"/>
</dbReference>
<evidence type="ECO:0000256" key="2">
    <source>
        <dbReference type="SAM" id="MobiDB-lite"/>
    </source>
</evidence>
<dbReference type="Proteomes" id="UP000032180">
    <property type="component" value="Chromosome 11"/>
</dbReference>
<evidence type="ECO:0000313" key="6">
    <source>
        <dbReference type="Proteomes" id="UP000032180"/>
    </source>
</evidence>
<reference evidence="6" key="2">
    <citation type="submission" date="2013-12" db="EMBL/GenBank/DDBJ databases">
        <authorList>
            <person name="Yu Y."/>
            <person name="Lee S."/>
            <person name="de Baynast K."/>
            <person name="Wissotski M."/>
            <person name="Liu L."/>
            <person name="Talag J."/>
            <person name="Goicoechea J."/>
            <person name="Angelova A."/>
            <person name="Jetty R."/>
            <person name="Kudrna D."/>
            <person name="Golser W."/>
            <person name="Rivera L."/>
            <person name="Zhang J."/>
            <person name="Wing R."/>
        </authorList>
    </citation>
    <scope>NUCLEOTIDE SEQUENCE</scope>
</reference>
<dbReference type="InterPro" id="IPR011333">
    <property type="entry name" value="SKP1/BTB/POZ_sf"/>
</dbReference>
<keyword evidence="3" id="KW-0472">Membrane</keyword>
<feature type="region of interest" description="Disordered" evidence="2">
    <location>
        <begin position="68"/>
        <end position="87"/>
    </location>
</feature>
<evidence type="ECO:0000256" key="3">
    <source>
        <dbReference type="SAM" id="Phobius"/>
    </source>
</evidence>
<reference evidence="5" key="3">
    <citation type="submission" date="2015-04" db="UniProtKB">
        <authorList>
            <consortium name="EnsemblPlants"/>
        </authorList>
    </citation>
    <scope>IDENTIFICATION</scope>
</reference>
<name>A0A0D9XRV7_9ORYZ</name>
<protein>
    <recommendedName>
        <fullName evidence="4">SKP1 component POZ domain-containing protein</fullName>
    </recommendedName>
</protein>
<reference evidence="5 6" key="1">
    <citation type="submission" date="2012-08" db="EMBL/GenBank/DDBJ databases">
        <title>Oryza genome evolution.</title>
        <authorList>
            <person name="Wing R.A."/>
        </authorList>
    </citation>
    <scope>NUCLEOTIDE SEQUENCE</scope>
</reference>
<feature type="domain" description="SKP1 component POZ" evidence="4">
    <location>
        <begin position="9"/>
        <end position="51"/>
    </location>
</feature>
<proteinExistence type="predicted"/>
<dbReference type="STRING" id="77586.A0A0D9XRV7"/>
<dbReference type="GO" id="GO:0006511">
    <property type="term" value="P:ubiquitin-dependent protein catabolic process"/>
    <property type="evidence" value="ECO:0007669"/>
    <property type="project" value="InterPro"/>
</dbReference>
<comment type="pathway">
    <text evidence="1">Protein modification; protein ubiquitination.</text>
</comment>
<evidence type="ECO:0000256" key="1">
    <source>
        <dbReference type="ARBA" id="ARBA00004906"/>
    </source>
</evidence>
<dbReference type="Pfam" id="PF03931">
    <property type="entry name" value="Skp1_POZ"/>
    <property type="match status" value="1"/>
</dbReference>
<keyword evidence="6" id="KW-1185">Reference proteome</keyword>
<sequence>MAAAEGEKMIARKSSDAGAFEVGDAVAMQSDTIPDLIDDEYADNVTPLPVVMELETIPDLIDDAFADNVTPLPDANSEPAPRRASNISGDGALADPAALHPILPMPVPALHHHRNILVRNRRRTRTATQLLINCGLFLICTTGSFIIYHTAGDPSTIDDPSYALVAFILVLLGVWFALLVPVAHQFPGAVRVAVAIAKALKGFLLGGRN</sequence>
<feature type="transmembrane region" description="Helical" evidence="3">
    <location>
        <begin position="162"/>
        <end position="183"/>
    </location>
</feature>
<evidence type="ECO:0000259" key="4">
    <source>
        <dbReference type="Pfam" id="PF03931"/>
    </source>
</evidence>
<dbReference type="AlphaFoldDB" id="A0A0D9XRV7"/>
<dbReference type="Gene3D" id="3.30.710.10">
    <property type="entry name" value="Potassium Channel Kv1.1, Chain A"/>
    <property type="match status" value="1"/>
</dbReference>
<keyword evidence="3" id="KW-0812">Transmembrane</keyword>
<dbReference type="InterPro" id="IPR016073">
    <property type="entry name" value="Skp1_comp_POZ"/>
</dbReference>
<dbReference type="EnsemblPlants" id="LPERR11G10270.1">
    <property type="protein sequence ID" value="LPERR11G10270.1"/>
    <property type="gene ID" value="LPERR11G10270"/>
</dbReference>
<accession>A0A0D9XRV7</accession>